<name>A0A0L6UL78_9BASI</name>
<evidence type="ECO:0008006" key="4">
    <source>
        <dbReference type="Google" id="ProtNLM"/>
    </source>
</evidence>
<comment type="caution">
    <text evidence="2">The sequence shown here is derived from an EMBL/GenBank/DDBJ whole genome shotgun (WGS) entry which is preliminary data.</text>
</comment>
<feature type="compositionally biased region" description="Pro residues" evidence="1">
    <location>
        <begin position="13"/>
        <end position="26"/>
    </location>
</feature>
<evidence type="ECO:0000313" key="2">
    <source>
        <dbReference type="EMBL" id="KNZ49291.1"/>
    </source>
</evidence>
<protein>
    <recommendedName>
        <fullName evidence="4">Retrotransposon gag domain-containing protein</fullName>
    </recommendedName>
</protein>
<proteinExistence type="predicted"/>
<accession>A0A0L6UL78</accession>
<dbReference type="AlphaFoldDB" id="A0A0L6UL78"/>
<keyword evidence="3" id="KW-1185">Reference proteome</keyword>
<evidence type="ECO:0000256" key="1">
    <source>
        <dbReference type="SAM" id="MobiDB-lite"/>
    </source>
</evidence>
<feature type="region of interest" description="Disordered" evidence="1">
    <location>
        <begin position="1"/>
        <end position="30"/>
    </location>
</feature>
<evidence type="ECO:0000313" key="3">
    <source>
        <dbReference type="Proteomes" id="UP000037035"/>
    </source>
</evidence>
<sequence length="202" mass="22108">MSGGLIGQQNQEPTPPQIVPAPPPTSSPNSVVLAKPQPFEGTCCAAAKSFVGQILLHAVTYPDQFPTNSRKVAFSVSFMTDYAATWSQLYLMRVFNAEEVVFEKFLDDFGGPTIPLPNQKSVALYAGVQLTCSHFWMGQHPTDESLPAWTEKENVQLAVVMSNIEFTSLRTMQAMALKAGQRLEGIQNFQPAVERKTVSVGN</sequence>
<reference evidence="2 3" key="1">
    <citation type="submission" date="2015-08" db="EMBL/GenBank/DDBJ databases">
        <title>Next Generation Sequencing and Analysis of the Genome of Puccinia sorghi L Schw, the Causal Agent of Maize Common Rust.</title>
        <authorList>
            <person name="Rochi L."/>
            <person name="Burguener G."/>
            <person name="Darino M."/>
            <person name="Turjanski A."/>
            <person name="Kreff E."/>
            <person name="Dieguez M.J."/>
            <person name="Sacco F."/>
        </authorList>
    </citation>
    <scope>NUCLEOTIDE SEQUENCE [LARGE SCALE GENOMIC DNA]</scope>
    <source>
        <strain evidence="2 3">RO10H11247</strain>
    </source>
</reference>
<dbReference type="VEuPathDB" id="FungiDB:VP01_5104g1"/>
<dbReference type="Proteomes" id="UP000037035">
    <property type="component" value="Unassembled WGS sequence"/>
</dbReference>
<organism evidence="2 3">
    <name type="scientific">Puccinia sorghi</name>
    <dbReference type="NCBI Taxonomy" id="27349"/>
    <lineage>
        <taxon>Eukaryota</taxon>
        <taxon>Fungi</taxon>
        <taxon>Dikarya</taxon>
        <taxon>Basidiomycota</taxon>
        <taxon>Pucciniomycotina</taxon>
        <taxon>Pucciniomycetes</taxon>
        <taxon>Pucciniales</taxon>
        <taxon>Pucciniaceae</taxon>
        <taxon>Puccinia</taxon>
    </lineage>
</organism>
<dbReference type="EMBL" id="LAVV01010281">
    <property type="protein sequence ID" value="KNZ49291.1"/>
    <property type="molecule type" value="Genomic_DNA"/>
</dbReference>
<gene>
    <name evidence="2" type="ORF">VP01_5104g1</name>
</gene>